<dbReference type="PANTHER" id="PTHR48475:SF1">
    <property type="entry name" value="RNASE H TYPE-1 DOMAIN-CONTAINING PROTEIN"/>
    <property type="match status" value="1"/>
</dbReference>
<reference evidence="3" key="1">
    <citation type="submission" date="2023-07" db="EMBL/GenBank/DDBJ databases">
        <title>A chromosome-level genome assembly of Lolium multiflorum.</title>
        <authorList>
            <person name="Chen Y."/>
            <person name="Copetti D."/>
            <person name="Kolliker R."/>
            <person name="Studer B."/>
        </authorList>
    </citation>
    <scope>NUCLEOTIDE SEQUENCE</scope>
    <source>
        <strain evidence="3">02402/16</strain>
        <tissue evidence="3">Leaf</tissue>
    </source>
</reference>
<dbReference type="CDD" id="cd09279">
    <property type="entry name" value="RNase_HI_like"/>
    <property type="match status" value="1"/>
</dbReference>
<feature type="compositionally biased region" description="Basic residues" evidence="1">
    <location>
        <begin position="509"/>
        <end position="520"/>
    </location>
</feature>
<feature type="compositionally biased region" description="Basic and acidic residues" evidence="1">
    <location>
        <begin position="490"/>
        <end position="501"/>
    </location>
</feature>
<dbReference type="InterPro" id="IPR043502">
    <property type="entry name" value="DNA/RNA_pol_sf"/>
</dbReference>
<dbReference type="Pfam" id="PF13456">
    <property type="entry name" value="RVT_3"/>
    <property type="match status" value="1"/>
</dbReference>
<dbReference type="GO" id="GO:0004523">
    <property type="term" value="F:RNA-DNA hybrid ribonuclease activity"/>
    <property type="evidence" value="ECO:0007669"/>
    <property type="project" value="InterPro"/>
</dbReference>
<keyword evidence="4" id="KW-1185">Reference proteome</keyword>
<dbReference type="SUPFAM" id="SSF53098">
    <property type="entry name" value="Ribonuclease H-like"/>
    <property type="match status" value="1"/>
</dbReference>
<dbReference type="PANTHER" id="PTHR48475">
    <property type="entry name" value="RIBONUCLEASE H"/>
    <property type="match status" value="1"/>
</dbReference>
<dbReference type="GO" id="GO:0003676">
    <property type="term" value="F:nucleic acid binding"/>
    <property type="evidence" value="ECO:0007669"/>
    <property type="project" value="InterPro"/>
</dbReference>
<dbReference type="InterPro" id="IPR012337">
    <property type="entry name" value="RNaseH-like_sf"/>
</dbReference>
<gene>
    <name evidence="3" type="ORF">QYE76_002701</name>
</gene>
<evidence type="ECO:0000313" key="4">
    <source>
        <dbReference type="Proteomes" id="UP001231189"/>
    </source>
</evidence>
<dbReference type="EMBL" id="JAUUTY010000005">
    <property type="protein sequence ID" value="KAK1628386.1"/>
    <property type="molecule type" value="Genomic_DNA"/>
</dbReference>
<dbReference type="InterPro" id="IPR002156">
    <property type="entry name" value="RNaseH_domain"/>
</dbReference>
<evidence type="ECO:0000256" key="1">
    <source>
        <dbReference type="SAM" id="MobiDB-lite"/>
    </source>
</evidence>
<comment type="caution">
    <text evidence="3">The sequence shown here is derived from an EMBL/GenBank/DDBJ whole genome shotgun (WGS) entry which is preliminary data.</text>
</comment>
<evidence type="ECO:0000259" key="2">
    <source>
        <dbReference type="PROSITE" id="PS50879"/>
    </source>
</evidence>
<dbReference type="Gene3D" id="3.10.10.10">
    <property type="entry name" value="HIV Type 1 Reverse Transcriptase, subunit A, domain 1"/>
    <property type="match status" value="1"/>
</dbReference>
<dbReference type="SUPFAM" id="SSF56672">
    <property type="entry name" value="DNA/RNA polymerases"/>
    <property type="match status" value="1"/>
</dbReference>
<dbReference type="AlphaFoldDB" id="A0AAD8RM73"/>
<accession>A0AAD8RM73</accession>
<name>A0AAD8RM73_LOLMU</name>
<evidence type="ECO:0000313" key="3">
    <source>
        <dbReference type="EMBL" id="KAK1628386.1"/>
    </source>
</evidence>
<feature type="domain" description="RNase H type-1" evidence="2">
    <location>
        <begin position="155"/>
        <end position="283"/>
    </location>
</feature>
<protein>
    <recommendedName>
        <fullName evidence="2">RNase H type-1 domain-containing protein</fullName>
    </recommendedName>
</protein>
<dbReference type="PROSITE" id="PS50879">
    <property type="entry name" value="RNASE_H_1"/>
    <property type="match status" value="1"/>
</dbReference>
<feature type="region of interest" description="Disordered" evidence="1">
    <location>
        <begin position="453"/>
        <end position="520"/>
    </location>
</feature>
<dbReference type="InterPro" id="IPR036397">
    <property type="entry name" value="RNaseH_sf"/>
</dbReference>
<organism evidence="3 4">
    <name type="scientific">Lolium multiflorum</name>
    <name type="common">Italian ryegrass</name>
    <name type="synonym">Lolium perenne subsp. multiflorum</name>
    <dbReference type="NCBI Taxonomy" id="4521"/>
    <lineage>
        <taxon>Eukaryota</taxon>
        <taxon>Viridiplantae</taxon>
        <taxon>Streptophyta</taxon>
        <taxon>Embryophyta</taxon>
        <taxon>Tracheophyta</taxon>
        <taxon>Spermatophyta</taxon>
        <taxon>Magnoliopsida</taxon>
        <taxon>Liliopsida</taxon>
        <taxon>Poales</taxon>
        <taxon>Poaceae</taxon>
        <taxon>BOP clade</taxon>
        <taxon>Pooideae</taxon>
        <taxon>Poodae</taxon>
        <taxon>Poeae</taxon>
        <taxon>Poeae Chloroplast Group 2 (Poeae type)</taxon>
        <taxon>Loliodinae</taxon>
        <taxon>Loliinae</taxon>
        <taxon>Lolium</taxon>
    </lineage>
</organism>
<proteinExistence type="predicted"/>
<dbReference type="Proteomes" id="UP001231189">
    <property type="component" value="Unassembled WGS sequence"/>
</dbReference>
<dbReference type="Gene3D" id="3.30.420.10">
    <property type="entry name" value="Ribonuclease H-like superfamily/Ribonuclease H"/>
    <property type="match status" value="1"/>
</dbReference>
<sequence length="520" mass="57872">MIALLKEYPDCFAWDYTEMPGLDRSIIEHRLPLKKGFRPFQQRARQMKAEILEEVKKEIEKMLNAGFIRPCRYAEWISNVVPVEKKDGRWRVAIDFRNLNSATPKDEYPMPVAETLINAAAGHKPAKAVKGQALADLIAERINTDIAALSVRAWAMFFDGSVCDGGCGIGILIVSPRGATYSFSIRLPTPCTNNVAEYEAICKGMELLLEAGAEAVELFGDSKLVISQLTEEYKCESESLFPLWMQCRELMAQFKYINFNWIPRSQNAEANDLAQMASGYKDVADGADVQDFGRVTSQMFGTSRVASALTRALMSDSIEDVTELRLWSLEKIKENKAKVARAYNKKVRPKEFHVGDLVWEAVLPLGTKDAVYGKWSPNWHGPYRVDQVLKGNAYMLEQLDGVKFPVAVNGQHLKKYFPIPNLRAIAALVVAVVAYVRRCSGEVLVTAMKPPAGLHLPHRRRSSSDPARKRLAGGYSSEEESSSASSSSSSEERSASHEKRSSSLAPPAPRRRGGGLPPRR</sequence>